<keyword evidence="2 3" id="KW-0808">Transferase</keyword>
<evidence type="ECO:0000259" key="4">
    <source>
        <dbReference type="PROSITE" id="PS52004"/>
    </source>
</evidence>
<dbReference type="InterPro" id="IPR020841">
    <property type="entry name" value="PKS_Beta-ketoAc_synthase_dom"/>
</dbReference>
<protein>
    <submittedName>
        <fullName evidence="5">VatG</fullName>
    </submittedName>
</protein>
<dbReference type="AlphaFoldDB" id="A0A4P8JBN3"/>
<dbReference type="NCBIfam" id="NF005490">
    <property type="entry name" value="PRK07103.1"/>
    <property type="match status" value="1"/>
</dbReference>
<comment type="similarity">
    <text evidence="1 3">Belongs to the thiolase-like superfamily. Beta-ketoacyl-ACP synthases family.</text>
</comment>
<evidence type="ECO:0000313" key="5">
    <source>
        <dbReference type="EMBL" id="QCP68982.1"/>
    </source>
</evidence>
<dbReference type="GO" id="GO:0005829">
    <property type="term" value="C:cytosol"/>
    <property type="evidence" value="ECO:0007669"/>
    <property type="project" value="TreeGrafter"/>
</dbReference>
<evidence type="ECO:0000256" key="2">
    <source>
        <dbReference type="ARBA" id="ARBA00022679"/>
    </source>
</evidence>
<dbReference type="Gene3D" id="3.40.47.10">
    <property type="match status" value="2"/>
</dbReference>
<dbReference type="InterPro" id="IPR014030">
    <property type="entry name" value="Ketoacyl_synth_N"/>
</dbReference>
<dbReference type="GO" id="GO:0004315">
    <property type="term" value="F:3-oxoacyl-[acyl-carrier-protein] synthase activity"/>
    <property type="evidence" value="ECO:0007669"/>
    <property type="project" value="TreeGrafter"/>
</dbReference>
<reference evidence="5" key="1">
    <citation type="journal article" date="2019" name="Angew. Chem. Int. Ed. Engl.">
        <title>Nature's Combinatorial Biosynthesis Produces Vatiamides A-F.</title>
        <authorList>
            <person name="Moss N.A."/>
            <person name="Seiler G."/>
            <person name="Leao T.F."/>
            <person name="Castro-Falcon G."/>
            <person name="Gerwick L."/>
            <person name="Hughes C.C."/>
            <person name="Gerwick W.H."/>
        </authorList>
    </citation>
    <scope>NUCLEOTIDE SEQUENCE</scope>
    <source>
        <strain evidence="5">ASI16Jul14-2</strain>
    </source>
</reference>
<feature type="domain" description="Ketosynthase family 3 (KS3)" evidence="4">
    <location>
        <begin position="2"/>
        <end position="408"/>
    </location>
</feature>
<dbReference type="EMBL" id="MK618714">
    <property type="protein sequence ID" value="QCP68982.1"/>
    <property type="molecule type" value="Genomic_DNA"/>
</dbReference>
<dbReference type="InterPro" id="IPR000794">
    <property type="entry name" value="Beta-ketoacyl_synthase"/>
</dbReference>
<organism evidence="5">
    <name type="scientific">Moorena producens ASI16Jul14-2</name>
    <dbReference type="NCBI Taxonomy" id="2546228"/>
    <lineage>
        <taxon>Bacteria</taxon>
        <taxon>Bacillati</taxon>
        <taxon>Cyanobacteriota</taxon>
        <taxon>Cyanophyceae</taxon>
        <taxon>Coleofasciculales</taxon>
        <taxon>Coleofasciculaceae</taxon>
        <taxon>Moorena</taxon>
    </lineage>
</organism>
<dbReference type="PROSITE" id="PS52004">
    <property type="entry name" value="KS3_2"/>
    <property type="match status" value="1"/>
</dbReference>
<dbReference type="SUPFAM" id="SSF53901">
    <property type="entry name" value="Thiolase-like"/>
    <property type="match status" value="2"/>
</dbReference>
<accession>A0A4P8JBN3</accession>
<dbReference type="PANTHER" id="PTHR11712:SF336">
    <property type="entry name" value="3-OXOACYL-[ACYL-CARRIER-PROTEIN] SYNTHASE, MITOCHONDRIAL"/>
    <property type="match status" value="1"/>
</dbReference>
<dbReference type="GO" id="GO:0006633">
    <property type="term" value="P:fatty acid biosynthetic process"/>
    <property type="evidence" value="ECO:0007669"/>
    <property type="project" value="TreeGrafter"/>
</dbReference>
<dbReference type="SMART" id="SM00825">
    <property type="entry name" value="PKS_KS"/>
    <property type="match status" value="1"/>
</dbReference>
<dbReference type="InterPro" id="IPR014031">
    <property type="entry name" value="Ketoacyl_synth_C"/>
</dbReference>
<dbReference type="Pfam" id="PF02801">
    <property type="entry name" value="Ketoacyl-synt_C"/>
    <property type="match status" value="1"/>
</dbReference>
<proteinExistence type="inferred from homology"/>
<sequence>MNDDIKITGMGIVTPIAQGVHPFREALLSGKTQFGYLQRPGREKPSKPFIGAELPELDVRNLFPKHSGLLRSATWSGQIALLAVAEAWEDAKLTSNQVNPERIGLVIGGSNLQQRHLQQTWQRYQSRPEFIRPTYGLTVWDTDILGLLSQYFQIQGEGYTVGGASAGGAVAIIHAARQILMGVTDISIAVGSLFDICAYECQGLMNLGAMGSERFADNPELACRPFDHNHDGFIYGEGCGVLVLERANHAQARGVVSQGKLLGWGFNLAGNRSPEPSQTGEKRAMKTALAMADLKPEQIDYVNTHGTGSPLGDRTEVAALKSTGLNHCLLNSTKSLTGHCLTAAGVIEAIATLLQMNSNFCHPTHNLINPVDDSLNWVKETAVQGEIQYAISNSFAFGGINTALLLGKE</sequence>
<evidence type="ECO:0000256" key="1">
    <source>
        <dbReference type="ARBA" id="ARBA00008467"/>
    </source>
</evidence>
<dbReference type="PANTHER" id="PTHR11712">
    <property type="entry name" value="POLYKETIDE SYNTHASE-RELATED"/>
    <property type="match status" value="1"/>
</dbReference>
<evidence type="ECO:0000256" key="3">
    <source>
        <dbReference type="RuleBase" id="RU003694"/>
    </source>
</evidence>
<dbReference type="InterPro" id="IPR016039">
    <property type="entry name" value="Thiolase-like"/>
</dbReference>
<dbReference type="Pfam" id="PF00109">
    <property type="entry name" value="ketoacyl-synt"/>
    <property type="match status" value="1"/>
</dbReference>
<dbReference type="CDD" id="cd00834">
    <property type="entry name" value="KAS_I_II"/>
    <property type="match status" value="1"/>
</dbReference>
<name>A0A4P8JBN3_9CYAN</name>